<keyword evidence="5 8" id="KW-1133">Transmembrane helix</keyword>
<dbReference type="Proteomes" id="UP000054217">
    <property type="component" value="Unassembled WGS sequence"/>
</dbReference>
<feature type="transmembrane region" description="Helical" evidence="8">
    <location>
        <begin position="382"/>
        <end position="404"/>
    </location>
</feature>
<dbReference type="InterPro" id="IPR001248">
    <property type="entry name" value="Pur-cyt_permease"/>
</dbReference>
<feature type="transmembrane region" description="Helical" evidence="8">
    <location>
        <begin position="149"/>
        <end position="168"/>
    </location>
</feature>
<sequence>MADLRDEKLSDIEKDAVSKTESRAASIHSGESRYHPWLKALLSWGVEERGIVPVPYDQRTDKQFYKIFFVWFSMNFNILSFSTGTLGPIVFGLSLRDSCLVILFFNLLACSLPAYFNTWGPRTGMRQMVHSRYSFGRHSPALLINPRRYYGLTIPALLNLIGLCGFNILNSILGGQALASVSNDNMSWTVGIVIIAIVALVISFMGYRVLTWYERLSWPPVLLAFTVALGVGGKHLYNAPSFSGEPASATTILSFGSVLAGFVITYSAMASDFTMYYEPTVSSRKIFLYSYLAYVVPIIVLECLGVAAVMATPNVPSWNEGYGTAGNIGGLLNAMLSPVGGFGKFLTVMLSLSVTANIACTLYSICFNFQVLVPSFSRVPRYVFSIVGTAISLPLSIVGAHRFYATLTDFLSLIGYWASAYGAILIVEHYCFRNGDFSSYDHSSWNNPRRLPWGAAAIAAVILSFGLVIPCMQQVWFEGPIGTKTGDIGFEVAFPLAGILYFPLRKLELKYQKID</sequence>
<feature type="transmembrane region" description="Helical" evidence="8">
    <location>
        <begin position="68"/>
        <end position="94"/>
    </location>
</feature>
<evidence type="ECO:0000256" key="5">
    <source>
        <dbReference type="ARBA" id="ARBA00022989"/>
    </source>
</evidence>
<reference evidence="9 10" key="1">
    <citation type="submission" date="2014-04" db="EMBL/GenBank/DDBJ databases">
        <authorList>
            <consortium name="DOE Joint Genome Institute"/>
            <person name="Kuo A."/>
            <person name="Kohler A."/>
            <person name="Costa M.D."/>
            <person name="Nagy L.G."/>
            <person name="Floudas D."/>
            <person name="Copeland A."/>
            <person name="Barry K.W."/>
            <person name="Cichocki N."/>
            <person name="Veneault-Fourrey C."/>
            <person name="LaButti K."/>
            <person name="Lindquist E.A."/>
            <person name="Lipzen A."/>
            <person name="Lundell T."/>
            <person name="Morin E."/>
            <person name="Murat C."/>
            <person name="Sun H."/>
            <person name="Tunlid A."/>
            <person name="Henrissat B."/>
            <person name="Grigoriev I.V."/>
            <person name="Hibbett D.S."/>
            <person name="Martin F."/>
            <person name="Nordberg H.P."/>
            <person name="Cantor M.N."/>
            <person name="Hua S.X."/>
        </authorList>
    </citation>
    <scope>NUCLEOTIDE SEQUENCE [LARGE SCALE GENOMIC DNA]</scope>
    <source>
        <strain evidence="9 10">Marx 270</strain>
    </source>
</reference>
<evidence type="ECO:0000256" key="3">
    <source>
        <dbReference type="ARBA" id="ARBA00022448"/>
    </source>
</evidence>
<comment type="similarity">
    <text evidence="2 7">Belongs to the purine-cytosine permease (2.A.39) family.</text>
</comment>
<feature type="transmembrane region" description="Helical" evidence="8">
    <location>
        <begin position="100"/>
        <end position="118"/>
    </location>
</feature>
<keyword evidence="6 7" id="KW-0472">Membrane</keyword>
<evidence type="ECO:0000256" key="6">
    <source>
        <dbReference type="ARBA" id="ARBA00023136"/>
    </source>
</evidence>
<gene>
    <name evidence="9" type="ORF">M404DRAFT_141764</name>
</gene>
<dbReference type="STRING" id="870435.A0A0C3PBC3"/>
<dbReference type="Gene3D" id="1.10.4160.10">
    <property type="entry name" value="Hydantoin permease"/>
    <property type="match status" value="1"/>
</dbReference>
<feature type="transmembrane region" description="Helical" evidence="8">
    <location>
        <begin position="249"/>
        <end position="270"/>
    </location>
</feature>
<feature type="transmembrane region" description="Helical" evidence="8">
    <location>
        <begin position="410"/>
        <end position="432"/>
    </location>
</feature>
<dbReference type="InterPro" id="IPR026030">
    <property type="entry name" value="Pur-cyt_permease_Fcy2/21/22"/>
</dbReference>
<dbReference type="OrthoDB" id="2116389at2759"/>
<evidence type="ECO:0000313" key="10">
    <source>
        <dbReference type="Proteomes" id="UP000054217"/>
    </source>
</evidence>
<dbReference type="PANTHER" id="PTHR31806">
    <property type="entry name" value="PURINE-CYTOSINE PERMEASE FCY2-RELATED"/>
    <property type="match status" value="1"/>
</dbReference>
<keyword evidence="3 7" id="KW-0813">Transport</keyword>
<feature type="transmembrane region" description="Helical" evidence="8">
    <location>
        <begin position="453"/>
        <end position="476"/>
    </location>
</feature>
<accession>A0A0C3PBC3</accession>
<keyword evidence="10" id="KW-1185">Reference proteome</keyword>
<feature type="transmembrane region" description="Helical" evidence="8">
    <location>
        <begin position="345"/>
        <end position="370"/>
    </location>
</feature>
<dbReference type="EMBL" id="KN831968">
    <property type="protein sequence ID" value="KIO04974.1"/>
    <property type="molecule type" value="Genomic_DNA"/>
</dbReference>
<protein>
    <submittedName>
        <fullName evidence="9">Uncharacterized protein</fullName>
    </submittedName>
</protein>
<dbReference type="Pfam" id="PF02133">
    <property type="entry name" value="Transp_cyt_pur"/>
    <property type="match status" value="1"/>
</dbReference>
<dbReference type="HOGENOM" id="CLU_026016_2_0_1"/>
<feature type="transmembrane region" description="Helical" evidence="8">
    <location>
        <begin position="188"/>
        <end position="210"/>
    </location>
</feature>
<evidence type="ECO:0000256" key="2">
    <source>
        <dbReference type="ARBA" id="ARBA00008974"/>
    </source>
</evidence>
<dbReference type="InParanoid" id="A0A0C3PBC3"/>
<feature type="transmembrane region" description="Helical" evidence="8">
    <location>
        <begin position="291"/>
        <end position="311"/>
    </location>
</feature>
<name>A0A0C3PBC3_PISTI</name>
<reference evidence="10" key="2">
    <citation type="submission" date="2015-01" db="EMBL/GenBank/DDBJ databases">
        <title>Evolutionary Origins and Diversification of the Mycorrhizal Mutualists.</title>
        <authorList>
            <consortium name="DOE Joint Genome Institute"/>
            <consortium name="Mycorrhizal Genomics Consortium"/>
            <person name="Kohler A."/>
            <person name="Kuo A."/>
            <person name="Nagy L.G."/>
            <person name="Floudas D."/>
            <person name="Copeland A."/>
            <person name="Barry K.W."/>
            <person name="Cichocki N."/>
            <person name="Veneault-Fourrey C."/>
            <person name="LaButti K."/>
            <person name="Lindquist E.A."/>
            <person name="Lipzen A."/>
            <person name="Lundell T."/>
            <person name="Morin E."/>
            <person name="Murat C."/>
            <person name="Riley R."/>
            <person name="Ohm R."/>
            <person name="Sun H."/>
            <person name="Tunlid A."/>
            <person name="Henrissat B."/>
            <person name="Grigoriev I.V."/>
            <person name="Hibbett D.S."/>
            <person name="Martin F."/>
        </authorList>
    </citation>
    <scope>NUCLEOTIDE SEQUENCE [LARGE SCALE GENOMIC DNA]</scope>
    <source>
        <strain evidence="10">Marx 270</strain>
    </source>
</reference>
<keyword evidence="4 8" id="KW-0812">Transmembrane</keyword>
<evidence type="ECO:0000256" key="1">
    <source>
        <dbReference type="ARBA" id="ARBA00004141"/>
    </source>
</evidence>
<dbReference type="PIRSF" id="PIRSF002744">
    <property type="entry name" value="Pur-cyt_permease"/>
    <property type="match status" value="1"/>
</dbReference>
<comment type="subcellular location">
    <subcellularLocation>
        <location evidence="1">Membrane</location>
        <topology evidence="1">Multi-pass membrane protein</topology>
    </subcellularLocation>
</comment>
<feature type="transmembrane region" description="Helical" evidence="8">
    <location>
        <begin position="488"/>
        <end position="504"/>
    </location>
</feature>
<dbReference type="GO" id="GO:0022857">
    <property type="term" value="F:transmembrane transporter activity"/>
    <property type="evidence" value="ECO:0007669"/>
    <property type="project" value="InterPro"/>
</dbReference>
<dbReference type="AlphaFoldDB" id="A0A0C3PBC3"/>
<organism evidence="9 10">
    <name type="scientific">Pisolithus tinctorius Marx 270</name>
    <dbReference type="NCBI Taxonomy" id="870435"/>
    <lineage>
        <taxon>Eukaryota</taxon>
        <taxon>Fungi</taxon>
        <taxon>Dikarya</taxon>
        <taxon>Basidiomycota</taxon>
        <taxon>Agaricomycotina</taxon>
        <taxon>Agaricomycetes</taxon>
        <taxon>Agaricomycetidae</taxon>
        <taxon>Boletales</taxon>
        <taxon>Sclerodermatineae</taxon>
        <taxon>Pisolithaceae</taxon>
        <taxon>Pisolithus</taxon>
    </lineage>
</organism>
<proteinExistence type="inferred from homology"/>
<dbReference type="GO" id="GO:0005886">
    <property type="term" value="C:plasma membrane"/>
    <property type="evidence" value="ECO:0007669"/>
    <property type="project" value="TreeGrafter"/>
</dbReference>
<evidence type="ECO:0000256" key="7">
    <source>
        <dbReference type="PIRNR" id="PIRNR002744"/>
    </source>
</evidence>
<feature type="transmembrane region" description="Helical" evidence="8">
    <location>
        <begin position="217"/>
        <end position="237"/>
    </location>
</feature>
<evidence type="ECO:0000313" key="9">
    <source>
        <dbReference type="EMBL" id="KIO04974.1"/>
    </source>
</evidence>
<evidence type="ECO:0000256" key="4">
    <source>
        <dbReference type="ARBA" id="ARBA00022692"/>
    </source>
</evidence>
<dbReference type="PANTHER" id="PTHR31806:SF5">
    <property type="entry name" value="PURINE-CYTOSINE PERMEASE FCY21"/>
    <property type="match status" value="1"/>
</dbReference>
<evidence type="ECO:0000256" key="8">
    <source>
        <dbReference type="SAM" id="Phobius"/>
    </source>
</evidence>